<sequence>MDPRHDLHNAPIGRLVAVAGHLMSQQWHRYLAEHHGLTPAGMVALITLAEHGNLPHHEVAARCFVRPATLTGVVDTLARDGLVERHRSETDRRTVQLTLTPAGTDRIQALLTVIHRNPPLTSVDADPAKAAVIREFLLELIKTTSNGENDRCA</sequence>
<dbReference type="InterPro" id="IPR039422">
    <property type="entry name" value="MarR/SlyA-like"/>
</dbReference>
<protein>
    <submittedName>
        <fullName evidence="5">DNA-binding MarR family transcriptional regulator</fullName>
    </submittedName>
</protein>
<dbReference type="InterPro" id="IPR036388">
    <property type="entry name" value="WH-like_DNA-bd_sf"/>
</dbReference>
<accession>A0A7W7WQX2</accession>
<dbReference type="SUPFAM" id="SSF46785">
    <property type="entry name" value="Winged helix' DNA-binding domain"/>
    <property type="match status" value="1"/>
</dbReference>
<dbReference type="InterPro" id="IPR000835">
    <property type="entry name" value="HTH_MarR-typ"/>
</dbReference>
<evidence type="ECO:0000313" key="5">
    <source>
        <dbReference type="EMBL" id="MBB4959957.1"/>
    </source>
</evidence>
<keyword evidence="1" id="KW-0805">Transcription regulation</keyword>
<dbReference type="Proteomes" id="UP000578819">
    <property type="component" value="Unassembled WGS sequence"/>
</dbReference>
<dbReference type="RefSeq" id="WP_184535794.1">
    <property type="nucleotide sequence ID" value="NZ_JACHJW010000001.1"/>
</dbReference>
<dbReference type="PROSITE" id="PS50995">
    <property type="entry name" value="HTH_MARR_2"/>
    <property type="match status" value="1"/>
</dbReference>
<proteinExistence type="predicted"/>
<gene>
    <name evidence="5" type="ORF">FHR38_003690</name>
</gene>
<dbReference type="Pfam" id="PF01047">
    <property type="entry name" value="MarR"/>
    <property type="match status" value="1"/>
</dbReference>
<feature type="domain" description="HTH marR-type" evidence="4">
    <location>
        <begin position="9"/>
        <end position="142"/>
    </location>
</feature>
<dbReference type="GO" id="GO:0003677">
    <property type="term" value="F:DNA binding"/>
    <property type="evidence" value="ECO:0007669"/>
    <property type="project" value="UniProtKB-KW"/>
</dbReference>
<dbReference type="GO" id="GO:0006950">
    <property type="term" value="P:response to stress"/>
    <property type="evidence" value="ECO:0007669"/>
    <property type="project" value="TreeGrafter"/>
</dbReference>
<evidence type="ECO:0000256" key="2">
    <source>
        <dbReference type="ARBA" id="ARBA00023125"/>
    </source>
</evidence>
<keyword evidence="3" id="KW-0804">Transcription</keyword>
<evidence type="ECO:0000313" key="6">
    <source>
        <dbReference type="Proteomes" id="UP000578819"/>
    </source>
</evidence>
<dbReference type="SMART" id="SM00347">
    <property type="entry name" value="HTH_MARR"/>
    <property type="match status" value="1"/>
</dbReference>
<dbReference type="EMBL" id="JACHJW010000001">
    <property type="protein sequence ID" value="MBB4959957.1"/>
    <property type="molecule type" value="Genomic_DNA"/>
</dbReference>
<keyword evidence="2 5" id="KW-0238">DNA-binding</keyword>
<comment type="caution">
    <text evidence="5">The sequence shown here is derived from an EMBL/GenBank/DDBJ whole genome shotgun (WGS) entry which is preliminary data.</text>
</comment>
<dbReference type="Gene3D" id="1.10.10.10">
    <property type="entry name" value="Winged helix-like DNA-binding domain superfamily/Winged helix DNA-binding domain"/>
    <property type="match status" value="1"/>
</dbReference>
<dbReference type="AlphaFoldDB" id="A0A7W7WQX2"/>
<dbReference type="PANTHER" id="PTHR33164">
    <property type="entry name" value="TRANSCRIPTIONAL REGULATOR, MARR FAMILY"/>
    <property type="match status" value="1"/>
</dbReference>
<evidence type="ECO:0000256" key="3">
    <source>
        <dbReference type="ARBA" id="ARBA00023163"/>
    </source>
</evidence>
<evidence type="ECO:0000256" key="1">
    <source>
        <dbReference type="ARBA" id="ARBA00023015"/>
    </source>
</evidence>
<keyword evidence="6" id="KW-1185">Reference proteome</keyword>
<dbReference type="InterPro" id="IPR023187">
    <property type="entry name" value="Tscrpt_reg_MarR-type_CS"/>
</dbReference>
<reference evidence="5 6" key="1">
    <citation type="submission" date="2020-08" db="EMBL/GenBank/DDBJ databases">
        <title>Sequencing the genomes of 1000 actinobacteria strains.</title>
        <authorList>
            <person name="Klenk H.-P."/>
        </authorList>
    </citation>
    <scope>NUCLEOTIDE SEQUENCE [LARGE SCALE GENOMIC DNA]</scope>
    <source>
        <strain evidence="5 6">DSM 45886</strain>
    </source>
</reference>
<evidence type="ECO:0000259" key="4">
    <source>
        <dbReference type="PROSITE" id="PS50995"/>
    </source>
</evidence>
<name>A0A7W7WQX2_9ACTN</name>
<dbReference type="PROSITE" id="PS01117">
    <property type="entry name" value="HTH_MARR_1"/>
    <property type="match status" value="1"/>
</dbReference>
<dbReference type="InterPro" id="IPR036390">
    <property type="entry name" value="WH_DNA-bd_sf"/>
</dbReference>
<dbReference type="PANTHER" id="PTHR33164:SF43">
    <property type="entry name" value="HTH-TYPE TRANSCRIPTIONAL REPRESSOR YETL"/>
    <property type="match status" value="1"/>
</dbReference>
<dbReference type="GO" id="GO:0003700">
    <property type="term" value="F:DNA-binding transcription factor activity"/>
    <property type="evidence" value="ECO:0007669"/>
    <property type="project" value="InterPro"/>
</dbReference>
<organism evidence="5 6">
    <name type="scientific">Micromonospora polyrhachis</name>
    <dbReference type="NCBI Taxonomy" id="1282883"/>
    <lineage>
        <taxon>Bacteria</taxon>
        <taxon>Bacillati</taxon>
        <taxon>Actinomycetota</taxon>
        <taxon>Actinomycetes</taxon>
        <taxon>Micromonosporales</taxon>
        <taxon>Micromonosporaceae</taxon>
        <taxon>Micromonospora</taxon>
    </lineage>
</organism>